<evidence type="ECO:0000256" key="3">
    <source>
        <dbReference type="ARBA" id="ARBA00009592"/>
    </source>
</evidence>
<name>A0A2N9GFV0_FAGSY</name>
<dbReference type="PRINTS" id="PR00019">
    <property type="entry name" value="LEURICHRPT"/>
</dbReference>
<evidence type="ECO:0000256" key="12">
    <source>
        <dbReference type="ARBA" id="ARBA00023180"/>
    </source>
</evidence>
<dbReference type="SUPFAM" id="SSF52058">
    <property type="entry name" value="L domain-like"/>
    <property type="match status" value="1"/>
</dbReference>
<dbReference type="InterPro" id="IPR003591">
    <property type="entry name" value="Leu-rich_rpt_typical-subtyp"/>
</dbReference>
<keyword evidence="11" id="KW-0675">Receptor</keyword>
<dbReference type="FunFam" id="3.80.10.10:FF:000213">
    <property type="entry name" value="Tyrosine-sulfated glycopeptide receptor 1"/>
    <property type="match status" value="1"/>
</dbReference>
<keyword evidence="5" id="KW-0433">Leucine-rich repeat</keyword>
<dbReference type="PANTHER" id="PTHR48065:SF32">
    <property type="entry name" value="PROTEIN BRASSINOSTEROID INSENSITIVE 1-LIKE"/>
    <property type="match status" value="1"/>
</dbReference>
<feature type="transmembrane region" description="Helical" evidence="13">
    <location>
        <begin position="753"/>
        <end position="771"/>
    </location>
</feature>
<evidence type="ECO:0000256" key="4">
    <source>
        <dbReference type="ARBA" id="ARBA00022475"/>
    </source>
</evidence>
<keyword evidence="12" id="KW-0325">Glycoprotein</keyword>
<dbReference type="InterPro" id="IPR001611">
    <property type="entry name" value="Leu-rich_rpt"/>
</dbReference>
<evidence type="ECO:0000256" key="13">
    <source>
        <dbReference type="SAM" id="Phobius"/>
    </source>
</evidence>
<dbReference type="InterPro" id="IPR032675">
    <property type="entry name" value="LRR_dom_sf"/>
</dbReference>
<dbReference type="FunFam" id="3.80.10.10:FF:000095">
    <property type="entry name" value="LRR receptor-like serine/threonine-protein kinase GSO1"/>
    <property type="match status" value="1"/>
</dbReference>
<dbReference type="GO" id="GO:0005886">
    <property type="term" value="C:plasma membrane"/>
    <property type="evidence" value="ECO:0007669"/>
    <property type="project" value="UniProtKB-SubCell"/>
</dbReference>
<evidence type="ECO:0000256" key="7">
    <source>
        <dbReference type="ARBA" id="ARBA00022729"/>
    </source>
</evidence>
<keyword evidence="6 13" id="KW-0812">Transmembrane</keyword>
<gene>
    <name evidence="15" type="ORF">FSB_LOCUS26277</name>
</gene>
<reference evidence="15" key="1">
    <citation type="submission" date="2018-02" db="EMBL/GenBank/DDBJ databases">
        <authorList>
            <person name="Cohen D.B."/>
            <person name="Kent A.D."/>
        </authorList>
    </citation>
    <scope>NUCLEOTIDE SEQUENCE</scope>
</reference>
<evidence type="ECO:0000256" key="2">
    <source>
        <dbReference type="ARBA" id="ARBA00004236"/>
    </source>
</evidence>
<dbReference type="Gene3D" id="3.80.10.10">
    <property type="entry name" value="Ribonuclease Inhibitor"/>
    <property type="match status" value="2"/>
</dbReference>
<keyword evidence="10 13" id="KW-0472">Membrane</keyword>
<protein>
    <recommendedName>
        <fullName evidence="14">Disease resistance R13L4/SHOC-2-like LRR domain-containing protein</fullName>
    </recommendedName>
</protein>
<evidence type="ECO:0000256" key="6">
    <source>
        <dbReference type="ARBA" id="ARBA00022692"/>
    </source>
</evidence>
<evidence type="ECO:0000256" key="8">
    <source>
        <dbReference type="ARBA" id="ARBA00022737"/>
    </source>
</evidence>
<dbReference type="Pfam" id="PF23598">
    <property type="entry name" value="LRR_14"/>
    <property type="match status" value="1"/>
</dbReference>
<feature type="domain" description="Disease resistance R13L4/SHOC-2-like LRR" evidence="14">
    <location>
        <begin position="117"/>
        <end position="230"/>
    </location>
</feature>
<proteinExistence type="inferred from homology"/>
<evidence type="ECO:0000256" key="9">
    <source>
        <dbReference type="ARBA" id="ARBA00022989"/>
    </source>
</evidence>
<evidence type="ECO:0000256" key="10">
    <source>
        <dbReference type="ARBA" id="ARBA00023136"/>
    </source>
</evidence>
<dbReference type="InterPro" id="IPR055414">
    <property type="entry name" value="LRR_R13L4/SHOC2-like"/>
</dbReference>
<evidence type="ECO:0000256" key="11">
    <source>
        <dbReference type="ARBA" id="ARBA00023170"/>
    </source>
</evidence>
<dbReference type="PROSITE" id="PS51450">
    <property type="entry name" value="LRR"/>
    <property type="match status" value="1"/>
</dbReference>
<dbReference type="Pfam" id="PF00560">
    <property type="entry name" value="LRR_1"/>
    <property type="match status" value="6"/>
</dbReference>
<keyword evidence="8" id="KW-0677">Repeat</keyword>
<evidence type="ECO:0000259" key="14">
    <source>
        <dbReference type="Pfam" id="PF23598"/>
    </source>
</evidence>
<accession>A0A2N9GFV0</accession>
<keyword evidence="7" id="KW-0732">Signal</keyword>
<dbReference type="SUPFAM" id="SSF52047">
    <property type="entry name" value="RNI-like"/>
    <property type="match status" value="1"/>
</dbReference>
<sequence>MLNLADNDFKDSQIPPNIRYLSNLTYLNLSISNFRSQIPPQILGLSKLVSLDLLGNPLMRLQKPSLKGLVENLPCLKHLYLSFVNISSMIPHIMANLSSLTSLGLASCGMYGEFPTGIFKLPNLEYLSVRDNENLTGYLPDSIGNLKSLYVLSINDCSFSGLIPTSLGNLTNLIKLNLGNNNFWGQIPFSLANLTQLTYLDLSYNSFSQQTLSWLGKQTKLTDLHLAFTHSYGEIPSSLKNFSQLTYIDLSKNQLTGQVPSWLGNLTQLTVLALGSNKLHGPIPQSIYRLVNLESLNLIANSLSGIVELDLLLKLKNLSKLQLSRVNLSFPINSTLNADFNFLTGFESFDHTPLILPWGGLLILNLESNNLKGSLPIPPPSIAQYSVRNNTLIGEISPLFCKLSSIVTLDLSHNNLSGILPQCLSKLSKLLSVLNIRNNNFHGTLPATNMEQCTLKAIDVSYNQLEEEVPRSLSNCTMLEILLLSHNRFHDIFPSWVGKLPRLRVLSLRSNRFHGEIGKPESNLEFPKLQIIDVSFNNFTGKLPSELFRSWRSMKVANFTYDRDNVFNLTYMLTLTTITSTDFTWYDYFGYSMEITNKGNERVYEKIQNILIAIDFSNNRFEGEISEVIGNLKELHLLDLSQNILTGCIPSSLGNLTELESLDLSQNKLSGEIPQKLLQLTFLAFFNVSNNHLKGQIPQGQQFSTFENDSFLGNTGLCGPPLTKKCKISETSTQPPPISKQGEFFKFPSKFDWVVIMMGYGSGLIIGFVIGQNVTVRKLQRVVKNFGRWR</sequence>
<organism evidence="15">
    <name type="scientific">Fagus sylvatica</name>
    <name type="common">Beechnut</name>
    <dbReference type="NCBI Taxonomy" id="28930"/>
    <lineage>
        <taxon>Eukaryota</taxon>
        <taxon>Viridiplantae</taxon>
        <taxon>Streptophyta</taxon>
        <taxon>Embryophyta</taxon>
        <taxon>Tracheophyta</taxon>
        <taxon>Spermatophyta</taxon>
        <taxon>Magnoliopsida</taxon>
        <taxon>eudicotyledons</taxon>
        <taxon>Gunneridae</taxon>
        <taxon>Pentapetalae</taxon>
        <taxon>rosids</taxon>
        <taxon>fabids</taxon>
        <taxon>Fagales</taxon>
        <taxon>Fagaceae</taxon>
        <taxon>Fagus</taxon>
    </lineage>
</organism>
<dbReference type="EMBL" id="OIVN01001867">
    <property type="protein sequence ID" value="SPC98395.1"/>
    <property type="molecule type" value="Genomic_DNA"/>
</dbReference>
<keyword evidence="4" id="KW-1003">Cell membrane</keyword>
<keyword evidence="9 13" id="KW-1133">Transmembrane helix</keyword>
<comment type="similarity">
    <text evidence="3">Belongs to the RLP family.</text>
</comment>
<dbReference type="PANTHER" id="PTHR48065">
    <property type="entry name" value="OS10G0469600 PROTEIN"/>
    <property type="match status" value="1"/>
</dbReference>
<dbReference type="SMART" id="SM00369">
    <property type="entry name" value="LRR_TYP"/>
    <property type="match status" value="9"/>
</dbReference>
<evidence type="ECO:0000313" key="15">
    <source>
        <dbReference type="EMBL" id="SPC98395.1"/>
    </source>
</evidence>
<dbReference type="FunFam" id="3.80.10.10:FF:000041">
    <property type="entry name" value="LRR receptor-like serine/threonine-protein kinase ERECTA"/>
    <property type="match status" value="1"/>
</dbReference>
<dbReference type="AlphaFoldDB" id="A0A2N9GFV0"/>
<evidence type="ECO:0000256" key="5">
    <source>
        <dbReference type="ARBA" id="ARBA00022614"/>
    </source>
</evidence>
<comment type="subcellular location">
    <subcellularLocation>
        <location evidence="2">Cell membrane</location>
    </subcellularLocation>
    <subcellularLocation>
        <location evidence="1">Membrane</location>
        <topology evidence="1">Single-pass membrane protein</topology>
    </subcellularLocation>
</comment>
<evidence type="ECO:0000256" key="1">
    <source>
        <dbReference type="ARBA" id="ARBA00004167"/>
    </source>
</evidence>